<dbReference type="SMART" id="SM01117">
    <property type="entry name" value="Cyt-b5"/>
    <property type="match status" value="1"/>
</dbReference>
<dbReference type="PANTHER" id="PTHR19359:SF129">
    <property type="entry name" value="CYTOCHROME B5 ISOFORM B"/>
    <property type="match status" value="1"/>
</dbReference>
<dbReference type="FunCoup" id="A0A2V0NQF1">
    <property type="interactions" value="1973"/>
</dbReference>
<evidence type="ECO:0000256" key="10">
    <source>
        <dbReference type="ARBA" id="ARBA00023136"/>
    </source>
</evidence>
<dbReference type="GO" id="GO:0005789">
    <property type="term" value="C:endoplasmic reticulum membrane"/>
    <property type="evidence" value="ECO:0007669"/>
    <property type="project" value="UniProtKB-SubCell"/>
</dbReference>
<keyword evidence="4 12" id="KW-0812">Transmembrane</keyword>
<accession>A0A2V0NQF1</accession>
<name>A0A2V0NQF1_9CHLO</name>
<organism evidence="14 15">
    <name type="scientific">Raphidocelis subcapitata</name>
    <dbReference type="NCBI Taxonomy" id="307507"/>
    <lineage>
        <taxon>Eukaryota</taxon>
        <taxon>Viridiplantae</taxon>
        <taxon>Chlorophyta</taxon>
        <taxon>core chlorophytes</taxon>
        <taxon>Chlorophyceae</taxon>
        <taxon>CS clade</taxon>
        <taxon>Sphaeropleales</taxon>
        <taxon>Selenastraceae</taxon>
        <taxon>Raphidocelis</taxon>
    </lineage>
</organism>
<dbReference type="Pfam" id="PF00173">
    <property type="entry name" value="Cyt-b5"/>
    <property type="match status" value="1"/>
</dbReference>
<keyword evidence="5 12" id="KW-0479">Metal-binding</keyword>
<keyword evidence="10 12" id="KW-0472">Membrane</keyword>
<evidence type="ECO:0000256" key="12">
    <source>
        <dbReference type="RuleBase" id="RU362121"/>
    </source>
</evidence>
<evidence type="ECO:0000256" key="1">
    <source>
        <dbReference type="ARBA" id="ARBA00004131"/>
    </source>
</evidence>
<evidence type="ECO:0000256" key="5">
    <source>
        <dbReference type="ARBA" id="ARBA00022723"/>
    </source>
</evidence>
<evidence type="ECO:0000256" key="9">
    <source>
        <dbReference type="ARBA" id="ARBA00023004"/>
    </source>
</evidence>
<dbReference type="SUPFAM" id="SSF55856">
    <property type="entry name" value="Cytochrome b5-like heme/steroid binding domain"/>
    <property type="match status" value="1"/>
</dbReference>
<evidence type="ECO:0000313" key="15">
    <source>
        <dbReference type="Proteomes" id="UP000247498"/>
    </source>
</evidence>
<dbReference type="InterPro" id="IPR018506">
    <property type="entry name" value="Cyt_B5_heme-BS"/>
</dbReference>
<comment type="similarity">
    <text evidence="11 12">Belongs to the cytochrome b5 family.</text>
</comment>
<dbReference type="PANTHER" id="PTHR19359">
    <property type="entry name" value="CYTOCHROME B5"/>
    <property type="match status" value="1"/>
</dbReference>
<dbReference type="GO" id="GO:0020037">
    <property type="term" value="F:heme binding"/>
    <property type="evidence" value="ECO:0007669"/>
    <property type="project" value="UniProtKB-UniRule"/>
</dbReference>
<feature type="transmembrane region" description="Helical" evidence="12">
    <location>
        <begin position="101"/>
        <end position="122"/>
    </location>
</feature>
<dbReference type="InterPro" id="IPR036400">
    <property type="entry name" value="Cyt_B5-like_heme/steroid_sf"/>
</dbReference>
<evidence type="ECO:0000256" key="4">
    <source>
        <dbReference type="ARBA" id="ARBA00022692"/>
    </source>
</evidence>
<protein>
    <submittedName>
        <fullName evidence="14">Cytochrome b5</fullName>
    </submittedName>
</protein>
<evidence type="ECO:0000256" key="7">
    <source>
        <dbReference type="ARBA" id="ARBA00022982"/>
    </source>
</evidence>
<keyword evidence="9 12" id="KW-0408">Iron</keyword>
<dbReference type="EMBL" id="BDRX01000013">
    <property type="protein sequence ID" value="GBF89854.1"/>
    <property type="molecule type" value="Genomic_DNA"/>
</dbReference>
<evidence type="ECO:0000256" key="6">
    <source>
        <dbReference type="ARBA" id="ARBA00022824"/>
    </source>
</evidence>
<keyword evidence="15" id="KW-1185">Reference proteome</keyword>
<comment type="caution">
    <text evidence="14">The sequence shown here is derived from an EMBL/GenBank/DDBJ whole genome shotgun (WGS) entry which is preliminary data.</text>
</comment>
<dbReference type="PROSITE" id="PS50255">
    <property type="entry name" value="CYTOCHROME_B5_2"/>
    <property type="match status" value="1"/>
</dbReference>
<dbReference type="PROSITE" id="PS00191">
    <property type="entry name" value="CYTOCHROME_B5_1"/>
    <property type="match status" value="1"/>
</dbReference>
<dbReference type="Proteomes" id="UP000247498">
    <property type="component" value="Unassembled WGS sequence"/>
</dbReference>
<dbReference type="InParanoid" id="A0A2V0NQF1"/>
<keyword evidence="6" id="KW-0256">Endoplasmic reticulum</keyword>
<feature type="domain" description="Cytochrome b5 heme-binding" evidence="13">
    <location>
        <begin position="4"/>
        <end position="80"/>
    </location>
</feature>
<evidence type="ECO:0000256" key="11">
    <source>
        <dbReference type="ARBA" id="ARBA00038168"/>
    </source>
</evidence>
<dbReference type="InterPro" id="IPR001199">
    <property type="entry name" value="Cyt_B5-like_heme/steroid-bd"/>
</dbReference>
<comment type="subcellular location">
    <subcellularLocation>
        <location evidence="1">Endoplasmic reticulum membrane</location>
        <topology evidence="1">Single-pass membrane protein</topology>
        <orientation evidence="1">Cytoplasmic side</orientation>
    </subcellularLocation>
</comment>
<dbReference type="Gene3D" id="3.10.120.10">
    <property type="entry name" value="Cytochrome b5-like heme/steroid binding domain"/>
    <property type="match status" value="1"/>
</dbReference>
<evidence type="ECO:0000256" key="8">
    <source>
        <dbReference type="ARBA" id="ARBA00022989"/>
    </source>
</evidence>
<dbReference type="STRING" id="307507.A0A2V0NQF1"/>
<gene>
    <name evidence="14" type="ORF">Rsub_02558</name>
</gene>
<proteinExistence type="inferred from homology"/>
<evidence type="ECO:0000256" key="2">
    <source>
        <dbReference type="ARBA" id="ARBA00022448"/>
    </source>
</evidence>
<keyword evidence="2" id="KW-0813">Transport</keyword>
<dbReference type="PRINTS" id="PR00363">
    <property type="entry name" value="CYTOCHROMEB5"/>
</dbReference>
<evidence type="ECO:0000313" key="14">
    <source>
        <dbReference type="EMBL" id="GBF89854.1"/>
    </source>
</evidence>
<dbReference type="OrthoDB" id="260519at2759"/>
<dbReference type="InterPro" id="IPR050668">
    <property type="entry name" value="Cytochrome_b5"/>
</dbReference>
<sequence length="125" mass="13511">MAAKPVYTLEDCKKHVSDKDCWLVVHGKVYDVTAFLEEHPGGYDVILTSSGKDATQDFEEIGHSNSAREMLNKYYLGEFAGGDSAPVTAKAASGSSSGSGFSFGLLLPLLLIIAAIVFQFYLKQK</sequence>
<keyword evidence="8 12" id="KW-1133">Transmembrane helix</keyword>
<evidence type="ECO:0000259" key="13">
    <source>
        <dbReference type="PROSITE" id="PS50255"/>
    </source>
</evidence>
<dbReference type="AlphaFoldDB" id="A0A2V0NQF1"/>
<evidence type="ECO:0000256" key="3">
    <source>
        <dbReference type="ARBA" id="ARBA00022617"/>
    </source>
</evidence>
<keyword evidence="3 12" id="KW-0349">Heme</keyword>
<keyword evidence="7" id="KW-0249">Electron transport</keyword>
<dbReference type="GO" id="GO:0046872">
    <property type="term" value="F:metal ion binding"/>
    <property type="evidence" value="ECO:0007669"/>
    <property type="project" value="UniProtKB-UniRule"/>
</dbReference>
<reference evidence="14 15" key="1">
    <citation type="journal article" date="2018" name="Sci. Rep.">
        <title>Raphidocelis subcapitata (=Pseudokirchneriella subcapitata) provides an insight into genome evolution and environmental adaptations in the Sphaeropleales.</title>
        <authorList>
            <person name="Suzuki S."/>
            <person name="Yamaguchi H."/>
            <person name="Nakajima N."/>
            <person name="Kawachi M."/>
        </authorList>
    </citation>
    <scope>NUCLEOTIDE SEQUENCE [LARGE SCALE GENOMIC DNA]</scope>
    <source>
        <strain evidence="14 15">NIES-35</strain>
    </source>
</reference>
<dbReference type="FunFam" id="3.10.120.10:FF:000002">
    <property type="entry name" value="Cytochrome b5 type B"/>
    <property type="match status" value="1"/>
</dbReference>